<comment type="caution">
    <text evidence="2">The sequence shown here is derived from an EMBL/GenBank/DDBJ whole genome shotgun (WGS) entry which is preliminary data.</text>
</comment>
<accession>A0AAW2HV87</accession>
<dbReference type="AlphaFoldDB" id="A0AAW2HV87"/>
<name>A0AAW2HV87_9NEOP</name>
<proteinExistence type="predicted"/>
<feature type="region of interest" description="Disordered" evidence="1">
    <location>
        <begin position="197"/>
        <end position="224"/>
    </location>
</feature>
<evidence type="ECO:0000256" key="1">
    <source>
        <dbReference type="SAM" id="MobiDB-lite"/>
    </source>
</evidence>
<reference evidence="2" key="1">
    <citation type="journal article" date="2024" name="Gigascience">
        <title>Chromosome-level genome of the poultry shaft louse Menopon gallinae provides insight into the host-switching and adaptive evolution of parasitic lice.</title>
        <authorList>
            <person name="Xu Y."/>
            <person name="Ma L."/>
            <person name="Liu S."/>
            <person name="Liang Y."/>
            <person name="Liu Q."/>
            <person name="He Z."/>
            <person name="Tian L."/>
            <person name="Duan Y."/>
            <person name="Cai W."/>
            <person name="Li H."/>
            <person name="Song F."/>
        </authorList>
    </citation>
    <scope>NUCLEOTIDE SEQUENCE</scope>
    <source>
        <strain evidence="2">Cailab_2023a</strain>
    </source>
</reference>
<feature type="region of interest" description="Disordered" evidence="1">
    <location>
        <begin position="142"/>
        <end position="179"/>
    </location>
</feature>
<protein>
    <submittedName>
        <fullName evidence="2">Uncharacterized protein</fullName>
    </submittedName>
</protein>
<dbReference type="EMBL" id="JARGDH010000003">
    <property type="protein sequence ID" value="KAL0273882.1"/>
    <property type="molecule type" value="Genomic_DNA"/>
</dbReference>
<organism evidence="2">
    <name type="scientific">Menopon gallinae</name>
    <name type="common">poultry shaft louse</name>
    <dbReference type="NCBI Taxonomy" id="328185"/>
    <lineage>
        <taxon>Eukaryota</taxon>
        <taxon>Metazoa</taxon>
        <taxon>Ecdysozoa</taxon>
        <taxon>Arthropoda</taxon>
        <taxon>Hexapoda</taxon>
        <taxon>Insecta</taxon>
        <taxon>Pterygota</taxon>
        <taxon>Neoptera</taxon>
        <taxon>Paraneoptera</taxon>
        <taxon>Psocodea</taxon>
        <taxon>Troctomorpha</taxon>
        <taxon>Phthiraptera</taxon>
        <taxon>Amblycera</taxon>
        <taxon>Menoponidae</taxon>
        <taxon>Menopon</taxon>
    </lineage>
</organism>
<feature type="compositionally biased region" description="Basic and acidic residues" evidence="1">
    <location>
        <begin position="212"/>
        <end position="224"/>
    </location>
</feature>
<gene>
    <name evidence="2" type="ORF">PYX00_006457</name>
</gene>
<feature type="compositionally biased region" description="Basic and acidic residues" evidence="1">
    <location>
        <begin position="156"/>
        <end position="175"/>
    </location>
</feature>
<evidence type="ECO:0000313" key="2">
    <source>
        <dbReference type="EMBL" id="KAL0273882.1"/>
    </source>
</evidence>
<sequence length="272" mass="31961">MMHKMTNKKTKNKDFMKWTRAEPVLRKDNIISTDWHERLERIPMFKPSYSKCRPDMGYILSMEYGRIWQKEKDEWYSLIFKPQFKQADLNKRRKKLRKEFLESKRQAEIKIRERKERLAREAEEKAKAEAEAQEKAKRIKAKLEKCTMKKRPKKTKKEEKAKEVKKQEPEPEKKGICPKGFTPVEITLQCETVANGAQEVAKDDSSQQPGKVEQKPEEPKKLEETPCDIMCMPYQVKAAVERMQQKEAAAECAPCANRDTPSEIIPDDIKPC</sequence>